<feature type="transmembrane region" description="Helical" evidence="4">
    <location>
        <begin position="43"/>
        <end position="61"/>
    </location>
</feature>
<keyword evidence="1" id="KW-0808">Transferase</keyword>
<feature type="domain" description="Signal transduction histidine kinase subgroup 3 dimerisation and phosphoacceptor" evidence="5">
    <location>
        <begin position="356"/>
        <end position="407"/>
    </location>
</feature>
<dbReference type="PANTHER" id="PTHR24421">
    <property type="entry name" value="NITRATE/NITRITE SENSOR PROTEIN NARX-RELATED"/>
    <property type="match status" value="1"/>
</dbReference>
<dbReference type="InterPro" id="IPR050482">
    <property type="entry name" value="Sensor_HK_TwoCompSys"/>
</dbReference>
<dbReference type="SUPFAM" id="SSF55874">
    <property type="entry name" value="ATPase domain of HSP90 chaperone/DNA topoisomerase II/histidine kinase"/>
    <property type="match status" value="1"/>
</dbReference>
<evidence type="ECO:0000259" key="5">
    <source>
        <dbReference type="Pfam" id="PF07730"/>
    </source>
</evidence>
<dbReference type="Gene3D" id="3.30.565.10">
    <property type="entry name" value="Histidine kinase-like ATPase, C-terminal domain"/>
    <property type="match status" value="1"/>
</dbReference>
<accession>A0A7G6X1Y9</accession>
<evidence type="ECO:0000256" key="2">
    <source>
        <dbReference type="ARBA" id="ARBA00022777"/>
    </source>
</evidence>
<keyword evidence="4" id="KW-0472">Membrane</keyword>
<dbReference type="InterPro" id="IPR036890">
    <property type="entry name" value="HATPase_C_sf"/>
</dbReference>
<dbReference type="KEGG" id="kqi:F1D05_22985"/>
<dbReference type="Pfam" id="PF07730">
    <property type="entry name" value="HisKA_3"/>
    <property type="match status" value="1"/>
</dbReference>
<keyword evidence="3" id="KW-0902">Two-component regulatory system</keyword>
<dbReference type="AlphaFoldDB" id="A0A7G6X1Y9"/>
<organism evidence="6 7">
    <name type="scientific">Kribbella qitaiheensis</name>
    <dbReference type="NCBI Taxonomy" id="1544730"/>
    <lineage>
        <taxon>Bacteria</taxon>
        <taxon>Bacillati</taxon>
        <taxon>Actinomycetota</taxon>
        <taxon>Actinomycetes</taxon>
        <taxon>Propionibacteriales</taxon>
        <taxon>Kribbellaceae</taxon>
        <taxon>Kribbella</taxon>
    </lineage>
</organism>
<dbReference type="GO" id="GO:0046983">
    <property type="term" value="F:protein dimerization activity"/>
    <property type="evidence" value="ECO:0007669"/>
    <property type="project" value="InterPro"/>
</dbReference>
<evidence type="ECO:0000256" key="3">
    <source>
        <dbReference type="ARBA" id="ARBA00023012"/>
    </source>
</evidence>
<keyword evidence="4" id="KW-0812">Transmembrane</keyword>
<sequence length="549" mass="58292">MAVQLAIALSAALLLNSTQFFSVGLIGYGAASAWLILRRPWSWLVYALSAVSIPAICLYYRQSTLDTFWWINNLLITSTGFIGISLLVESIAGLHRARAELVRMTIASEGQQLREDLRAELKTRLASLSERADEAGRLLATAPAAARDQLSVIVLSARAALADARRIAGDYRQRSWPEAEARTKPRTANLLVIVHSTLATGYDVVYAIVHRPAPLVVVVALAAGTVSLTLIIRHLLPPANGVRPRGWRATLAVQAVLAFAPLPLTGIAWIGMPMMLAATMIVLMPVRIAFPAMLLIAVADCAFVLSTGSSLLLASYYLAAITGFALSAFCLADLARVALRLRTARAELAWMARTQERVRLSKDVHDLVSSGLSALVMKAELARVLIGTDGPGAGRELEDVAALAVRSARLIDEFHLPGAGLSFAEEVASARSILGSAGITGPVDAVPDRLPATLDTVLAIVVREAIANVLRHSEARHCSLRIESGRDLLQLTVANDGLTSAAGGGTGIGNLRARVEAVGGSLSTERSADAFRLAVVLPWLRDGAVGGRT</sequence>
<feature type="transmembrane region" description="Helical" evidence="4">
    <location>
        <begin position="6"/>
        <end position="31"/>
    </location>
</feature>
<protein>
    <recommendedName>
        <fullName evidence="5">Signal transduction histidine kinase subgroup 3 dimerisation and phosphoacceptor domain-containing protein</fullName>
    </recommendedName>
</protein>
<feature type="transmembrane region" description="Helical" evidence="4">
    <location>
        <begin position="67"/>
        <end position="88"/>
    </location>
</feature>
<dbReference type="PANTHER" id="PTHR24421:SF63">
    <property type="entry name" value="SENSOR HISTIDINE KINASE DESK"/>
    <property type="match status" value="1"/>
</dbReference>
<reference evidence="6 7" key="2">
    <citation type="journal article" date="2020" name="Microbiol. Resour. Announc.">
        <title>Antarctic desert soil bacteria exhibit high novel natural product potential, evaluated through long-read genome sequencing and comparative genomics.</title>
        <authorList>
            <person name="Benaud N."/>
            <person name="Edwards R.J."/>
            <person name="Amos T.G."/>
            <person name="D'Agostino P.M."/>
            <person name="Gutierrez-Chavez C."/>
            <person name="Montgomery K."/>
            <person name="Nicetic I."/>
            <person name="Ferrari B.C."/>
        </authorList>
    </citation>
    <scope>NUCLEOTIDE SEQUENCE [LARGE SCALE GENOMIC DNA]</scope>
    <source>
        <strain evidence="6 7">SPB151</strain>
    </source>
</reference>
<dbReference type="GO" id="GO:0000155">
    <property type="term" value="F:phosphorelay sensor kinase activity"/>
    <property type="evidence" value="ECO:0007669"/>
    <property type="project" value="InterPro"/>
</dbReference>
<name>A0A7G6X1Y9_9ACTN</name>
<reference evidence="7" key="1">
    <citation type="submission" date="2019-09" db="EMBL/GenBank/DDBJ databases">
        <title>Antimicrobial potential of Antarctic Bacteria.</title>
        <authorList>
            <person name="Benaud N."/>
            <person name="Edwards R.J."/>
            <person name="Ferrari B.C."/>
        </authorList>
    </citation>
    <scope>NUCLEOTIDE SEQUENCE [LARGE SCALE GENOMIC DNA]</scope>
    <source>
        <strain evidence="7">SPB151</strain>
    </source>
</reference>
<dbReference type="Proteomes" id="UP000515563">
    <property type="component" value="Chromosome"/>
</dbReference>
<evidence type="ECO:0000313" key="7">
    <source>
        <dbReference type="Proteomes" id="UP000515563"/>
    </source>
</evidence>
<feature type="transmembrane region" description="Helical" evidence="4">
    <location>
        <begin position="256"/>
        <end position="276"/>
    </location>
</feature>
<gene>
    <name evidence="6" type="ORF">F1D05_22985</name>
</gene>
<dbReference type="InterPro" id="IPR011712">
    <property type="entry name" value="Sig_transdc_His_kin_sub3_dim/P"/>
</dbReference>
<keyword evidence="7" id="KW-1185">Reference proteome</keyword>
<proteinExistence type="predicted"/>
<dbReference type="CDD" id="cd16917">
    <property type="entry name" value="HATPase_UhpB-NarQ-NarX-like"/>
    <property type="match status" value="1"/>
</dbReference>
<dbReference type="Gene3D" id="1.20.5.1930">
    <property type="match status" value="1"/>
</dbReference>
<feature type="transmembrane region" description="Helical" evidence="4">
    <location>
        <begin position="215"/>
        <end position="236"/>
    </location>
</feature>
<dbReference type="RefSeq" id="WP_185442350.1">
    <property type="nucleotide sequence ID" value="NZ_CP043661.1"/>
</dbReference>
<keyword evidence="2" id="KW-0418">Kinase</keyword>
<keyword evidence="4" id="KW-1133">Transmembrane helix</keyword>
<feature type="transmembrane region" description="Helical" evidence="4">
    <location>
        <begin position="314"/>
        <end position="335"/>
    </location>
</feature>
<dbReference type="EMBL" id="CP043661">
    <property type="protein sequence ID" value="QNE20254.1"/>
    <property type="molecule type" value="Genomic_DNA"/>
</dbReference>
<evidence type="ECO:0000256" key="1">
    <source>
        <dbReference type="ARBA" id="ARBA00022679"/>
    </source>
</evidence>
<evidence type="ECO:0000256" key="4">
    <source>
        <dbReference type="SAM" id="Phobius"/>
    </source>
</evidence>
<dbReference type="GO" id="GO:0016020">
    <property type="term" value="C:membrane"/>
    <property type="evidence" value="ECO:0007669"/>
    <property type="project" value="InterPro"/>
</dbReference>
<evidence type="ECO:0000313" key="6">
    <source>
        <dbReference type="EMBL" id="QNE20254.1"/>
    </source>
</evidence>